<dbReference type="PANTHER" id="PTHR39730:SF1">
    <property type="entry name" value="ENDOGLUCANASE 1"/>
    <property type="match status" value="1"/>
</dbReference>
<dbReference type="AlphaFoldDB" id="A0A167Y198"/>
<keyword evidence="12" id="KW-1185">Reference proteome</keyword>
<proteinExistence type="inferred from homology"/>
<feature type="signal peptide" evidence="9">
    <location>
        <begin position="1"/>
        <end position="17"/>
    </location>
</feature>
<feature type="chain" id="PRO_5007894582" description="cellulase" evidence="9">
    <location>
        <begin position="18"/>
        <end position="239"/>
    </location>
</feature>
<keyword evidence="4" id="KW-0378">Hydrolase</keyword>
<comment type="catalytic activity">
    <reaction evidence="1">
        <text>Endohydrolysis of (1-&gt;4)-beta-D-glucosidic linkages in cellulose, lichenin and cereal beta-D-glucans.</text>
        <dbReference type="EC" id="3.2.1.4"/>
    </reaction>
</comment>
<dbReference type="Proteomes" id="UP000076874">
    <property type="component" value="Unassembled WGS sequence"/>
</dbReference>
<keyword evidence="5" id="KW-0136">Cellulose degradation</keyword>
<evidence type="ECO:0000313" key="11">
    <source>
        <dbReference type="EMBL" id="OAA65697.1"/>
    </source>
</evidence>
<dbReference type="Gene3D" id="2.40.40.10">
    <property type="entry name" value="RlpA-like domain"/>
    <property type="match status" value="1"/>
</dbReference>
<comment type="similarity">
    <text evidence="2">Belongs to the glycosyl hydrolase 45 (cellulase K) family.</text>
</comment>
<dbReference type="InterPro" id="IPR000334">
    <property type="entry name" value="Glyco_hydro_45"/>
</dbReference>
<keyword evidence="7" id="KW-0326">Glycosidase</keyword>
<evidence type="ECO:0000256" key="2">
    <source>
        <dbReference type="ARBA" id="ARBA00007793"/>
    </source>
</evidence>
<keyword evidence="8" id="KW-0624">Polysaccharide degradation</keyword>
<dbReference type="EC" id="3.2.1.4" evidence="3"/>
<gene>
    <name evidence="11" type="ORF">SPI_02484</name>
</gene>
<evidence type="ECO:0000256" key="7">
    <source>
        <dbReference type="ARBA" id="ARBA00023295"/>
    </source>
</evidence>
<dbReference type="GO" id="GO:0030245">
    <property type="term" value="P:cellulose catabolic process"/>
    <property type="evidence" value="ECO:0007669"/>
    <property type="project" value="UniProtKB-KW"/>
</dbReference>
<evidence type="ECO:0000256" key="5">
    <source>
        <dbReference type="ARBA" id="ARBA00023001"/>
    </source>
</evidence>
<evidence type="ECO:0000256" key="9">
    <source>
        <dbReference type="SAM" id="SignalP"/>
    </source>
</evidence>
<dbReference type="InterPro" id="IPR036908">
    <property type="entry name" value="RlpA-like_sf"/>
</dbReference>
<feature type="domain" description="Glycosyl hydrolases family 45 active site" evidence="10">
    <location>
        <begin position="27"/>
        <end position="234"/>
    </location>
</feature>
<name>A0A167Y198_9HYPO</name>
<keyword evidence="6" id="KW-0119">Carbohydrate metabolism</keyword>
<evidence type="ECO:0000256" key="1">
    <source>
        <dbReference type="ARBA" id="ARBA00000966"/>
    </source>
</evidence>
<protein>
    <recommendedName>
        <fullName evidence="3">cellulase</fullName>
        <ecNumber evidence="3">3.2.1.4</ecNumber>
    </recommendedName>
</protein>
<evidence type="ECO:0000313" key="12">
    <source>
        <dbReference type="Proteomes" id="UP000076874"/>
    </source>
</evidence>
<evidence type="ECO:0000256" key="6">
    <source>
        <dbReference type="ARBA" id="ARBA00023277"/>
    </source>
</evidence>
<evidence type="ECO:0000256" key="4">
    <source>
        <dbReference type="ARBA" id="ARBA00022801"/>
    </source>
</evidence>
<dbReference type="InterPro" id="IPR052288">
    <property type="entry name" value="GH45_Enzymes"/>
</dbReference>
<dbReference type="Pfam" id="PF02015">
    <property type="entry name" value="Glyco_hydro_45"/>
    <property type="match status" value="1"/>
</dbReference>
<keyword evidence="9" id="KW-0732">Signal</keyword>
<dbReference type="PANTHER" id="PTHR39730">
    <property type="entry name" value="ENDOGLUCANASE 1"/>
    <property type="match status" value="1"/>
</dbReference>
<evidence type="ECO:0000256" key="8">
    <source>
        <dbReference type="ARBA" id="ARBA00023326"/>
    </source>
</evidence>
<accession>A0A167Y198</accession>
<reference evidence="11 12" key="1">
    <citation type="journal article" date="2016" name="Genome Biol. Evol.">
        <title>Divergent and convergent evolution of fungal pathogenicity.</title>
        <authorList>
            <person name="Shang Y."/>
            <person name="Xiao G."/>
            <person name="Zheng P."/>
            <person name="Cen K."/>
            <person name="Zhan S."/>
            <person name="Wang C."/>
        </authorList>
    </citation>
    <scope>NUCLEOTIDE SEQUENCE [LARGE SCALE GENOMIC DNA]</scope>
    <source>
        <strain evidence="11 12">RCEF 264</strain>
    </source>
</reference>
<comment type="caution">
    <text evidence="11">The sequence shown here is derived from an EMBL/GenBank/DDBJ whole genome shotgun (WGS) entry which is preliminary data.</text>
</comment>
<dbReference type="OrthoDB" id="10035502at2759"/>
<dbReference type="GO" id="GO:0008810">
    <property type="term" value="F:cellulase activity"/>
    <property type="evidence" value="ECO:0007669"/>
    <property type="project" value="UniProtKB-EC"/>
</dbReference>
<evidence type="ECO:0000256" key="3">
    <source>
        <dbReference type="ARBA" id="ARBA00012601"/>
    </source>
</evidence>
<organism evidence="11 12">
    <name type="scientific">Niveomyces insectorum RCEF 264</name>
    <dbReference type="NCBI Taxonomy" id="1081102"/>
    <lineage>
        <taxon>Eukaryota</taxon>
        <taxon>Fungi</taxon>
        <taxon>Dikarya</taxon>
        <taxon>Ascomycota</taxon>
        <taxon>Pezizomycotina</taxon>
        <taxon>Sordariomycetes</taxon>
        <taxon>Hypocreomycetidae</taxon>
        <taxon>Hypocreales</taxon>
        <taxon>Cordycipitaceae</taxon>
        <taxon>Niveomyces</taxon>
    </lineage>
</organism>
<dbReference type="EMBL" id="AZHD01000003">
    <property type="protein sequence ID" value="OAA65697.1"/>
    <property type="molecule type" value="Genomic_DNA"/>
</dbReference>
<dbReference type="SUPFAM" id="SSF50685">
    <property type="entry name" value="Barwin-like endoglucanases"/>
    <property type="match status" value="1"/>
</dbReference>
<sequence>MLRRLGLAALLSSAALAQTVTVAKSYTGWDCCKPVCANGNRNRTILDTRGVVKVCDKDNKVQDQSTGLFATTGCSAGGTSYLCDSFQPVPVQDDLSYGFAIQISDNQREDNPNCCKCYKVDWLSGNAAGKSMIVQIVTPGGAGNNITKDDLIILTPGGGLGYFTQGCSRQYGNSYSWGNTFGGVSSRSDCEKLPDNLQAGCYWRFNWARGDITGWDIQYEQVSCPSRLTSISGCDATMS</sequence>
<evidence type="ECO:0000259" key="10">
    <source>
        <dbReference type="Pfam" id="PF02015"/>
    </source>
</evidence>